<organism evidence="4 5">
    <name type="scientific">Taibaiella lutea</name>
    <dbReference type="NCBI Taxonomy" id="2608001"/>
    <lineage>
        <taxon>Bacteria</taxon>
        <taxon>Pseudomonadati</taxon>
        <taxon>Bacteroidota</taxon>
        <taxon>Chitinophagia</taxon>
        <taxon>Chitinophagales</taxon>
        <taxon>Chitinophagaceae</taxon>
        <taxon>Taibaiella</taxon>
    </lineage>
</organism>
<feature type="repeat" description="TPR" evidence="1">
    <location>
        <begin position="121"/>
        <end position="154"/>
    </location>
</feature>
<dbReference type="AlphaFoldDB" id="A0A5M6CVQ5"/>
<feature type="compositionally biased region" description="Basic and acidic residues" evidence="2">
    <location>
        <begin position="247"/>
        <end position="270"/>
    </location>
</feature>
<evidence type="ECO:0000256" key="2">
    <source>
        <dbReference type="SAM" id="MobiDB-lite"/>
    </source>
</evidence>
<keyword evidence="3" id="KW-0812">Transmembrane</keyword>
<protein>
    <submittedName>
        <fullName evidence="4">Tetratricopeptide repeat protein</fullName>
    </submittedName>
</protein>
<comment type="caution">
    <text evidence="4">The sequence shown here is derived from an EMBL/GenBank/DDBJ whole genome shotgun (WGS) entry which is preliminary data.</text>
</comment>
<accession>A0A5M6CVQ5</accession>
<dbReference type="PROSITE" id="PS50293">
    <property type="entry name" value="TPR_REGION"/>
    <property type="match status" value="1"/>
</dbReference>
<keyword evidence="3" id="KW-0472">Membrane</keyword>
<dbReference type="SMART" id="SM00028">
    <property type="entry name" value="TPR"/>
    <property type="match status" value="3"/>
</dbReference>
<name>A0A5M6CVQ5_9BACT</name>
<dbReference type="Gene3D" id="1.25.40.10">
    <property type="entry name" value="Tetratricopeptide repeat domain"/>
    <property type="match status" value="2"/>
</dbReference>
<feature type="transmembrane region" description="Helical" evidence="3">
    <location>
        <begin position="12"/>
        <end position="32"/>
    </location>
</feature>
<evidence type="ECO:0000256" key="3">
    <source>
        <dbReference type="SAM" id="Phobius"/>
    </source>
</evidence>
<gene>
    <name evidence="4" type="ORF">F0919_04810</name>
</gene>
<dbReference type="SUPFAM" id="SSF48452">
    <property type="entry name" value="TPR-like"/>
    <property type="match status" value="1"/>
</dbReference>
<reference evidence="4 5" key="1">
    <citation type="submission" date="2019-09" db="EMBL/GenBank/DDBJ databases">
        <title>Genome sequence and assembly of Taibaiella sp.</title>
        <authorList>
            <person name="Chhetri G."/>
        </authorList>
    </citation>
    <scope>NUCLEOTIDE SEQUENCE [LARGE SCALE GENOMIC DNA]</scope>
    <source>
        <strain evidence="4 5">KVB11</strain>
    </source>
</reference>
<dbReference type="InterPro" id="IPR011990">
    <property type="entry name" value="TPR-like_helical_dom_sf"/>
</dbReference>
<dbReference type="PROSITE" id="PS50005">
    <property type="entry name" value="TPR"/>
    <property type="match status" value="1"/>
</dbReference>
<feature type="region of interest" description="Disordered" evidence="2">
    <location>
        <begin position="168"/>
        <end position="270"/>
    </location>
</feature>
<keyword evidence="5" id="KW-1185">Reference proteome</keyword>
<dbReference type="Proteomes" id="UP000323632">
    <property type="component" value="Unassembled WGS sequence"/>
</dbReference>
<dbReference type="EMBL" id="VWSH01000001">
    <property type="protein sequence ID" value="KAA5536995.1"/>
    <property type="molecule type" value="Genomic_DNA"/>
</dbReference>
<keyword evidence="1" id="KW-0802">TPR repeat</keyword>
<evidence type="ECO:0000256" key="1">
    <source>
        <dbReference type="PROSITE-ProRule" id="PRU00339"/>
    </source>
</evidence>
<keyword evidence="3" id="KW-1133">Transmembrane helix</keyword>
<dbReference type="Pfam" id="PF13424">
    <property type="entry name" value="TPR_12"/>
    <property type="match status" value="1"/>
</dbReference>
<sequence>MDYSGCIITKKTIGFYLMVIKVRNIITLLFVLNYCQVSAQTAPAPKPQNVNPELRKGNELYKDKKYKDAQRVYTTALQKNPLSRTGMFNLGDALYKSKDYENSRKVLEASIKNTKDKKEQARAYHNIGNTYLEEKKWEDAINAYKESLRRDPTDADTKYNLAYANAMLKKDGGGGKNNKDKKDNKDNKDKQNQDKKEQDKKDQDKKDGDKKDQQDKKDENKQEQKPQGQPSKLTKEQADNLLNALQQEEKKLQDKKEKGKAVPVKMEKDW</sequence>
<evidence type="ECO:0000313" key="5">
    <source>
        <dbReference type="Proteomes" id="UP000323632"/>
    </source>
</evidence>
<proteinExistence type="predicted"/>
<dbReference type="InterPro" id="IPR019734">
    <property type="entry name" value="TPR_rpt"/>
</dbReference>
<evidence type="ECO:0000313" key="4">
    <source>
        <dbReference type="EMBL" id="KAA5536995.1"/>
    </source>
</evidence>
<feature type="compositionally biased region" description="Basic and acidic residues" evidence="2">
    <location>
        <begin position="168"/>
        <end position="224"/>
    </location>
</feature>